<gene>
    <name evidence="1" type="ORF">IFE08_06140</name>
</gene>
<evidence type="ECO:0000313" key="1">
    <source>
        <dbReference type="EMBL" id="QOW61919.1"/>
    </source>
</evidence>
<protein>
    <submittedName>
        <fullName evidence="1">Uncharacterized protein</fullName>
    </submittedName>
</protein>
<sequence>MKTKLCIYSQLNYLTFRTAMEAKILFAVCVIKKQALTGGKSLACEDKCSKKITSDIAAASK</sequence>
<proteinExistence type="predicted"/>
<accession>A0A7S6WRB1</accession>
<dbReference type="EMBL" id="CP061839">
    <property type="protein sequence ID" value="QOW61919.1"/>
    <property type="molecule type" value="Genomic_DNA"/>
</dbReference>
<dbReference type="AlphaFoldDB" id="A0A7S6WRB1"/>
<dbReference type="Proteomes" id="UP000593915">
    <property type="component" value="Chromosome"/>
</dbReference>
<organism evidence="1 2">
    <name type="scientific">Treponema pedis</name>
    <dbReference type="NCBI Taxonomy" id="409322"/>
    <lineage>
        <taxon>Bacteria</taxon>
        <taxon>Pseudomonadati</taxon>
        <taxon>Spirochaetota</taxon>
        <taxon>Spirochaetia</taxon>
        <taxon>Spirochaetales</taxon>
        <taxon>Treponemataceae</taxon>
        <taxon>Treponema</taxon>
    </lineage>
</organism>
<name>A0A7S6WRB1_9SPIR</name>
<dbReference type="RefSeq" id="WP_194077427.1">
    <property type="nucleotide sequence ID" value="NZ_CP061839.1"/>
</dbReference>
<reference evidence="1 2" key="1">
    <citation type="submission" date="2020-09" db="EMBL/GenBank/DDBJ databases">
        <title>Characterization of Treponema spp. from bovine digital dermatitis in Korea.</title>
        <authorList>
            <person name="Espiritu H.M."/>
            <person name="Cho Y.I."/>
            <person name="Mamuad L."/>
        </authorList>
    </citation>
    <scope>NUCLEOTIDE SEQUENCE [LARGE SCALE GENOMIC DNA]</scope>
    <source>
        <strain evidence="1 2">KS1</strain>
    </source>
</reference>
<evidence type="ECO:0000313" key="2">
    <source>
        <dbReference type="Proteomes" id="UP000593915"/>
    </source>
</evidence>